<dbReference type="EMBL" id="JAEPQZ010000003">
    <property type="protein sequence ID" value="KAG2183683.1"/>
    <property type="molecule type" value="Genomic_DNA"/>
</dbReference>
<organism evidence="1 2">
    <name type="scientific">Mortierella isabellina</name>
    <name type="common">Filamentous fungus</name>
    <name type="synonym">Umbelopsis isabellina</name>
    <dbReference type="NCBI Taxonomy" id="91625"/>
    <lineage>
        <taxon>Eukaryota</taxon>
        <taxon>Fungi</taxon>
        <taxon>Fungi incertae sedis</taxon>
        <taxon>Mucoromycota</taxon>
        <taxon>Mucoromycotina</taxon>
        <taxon>Umbelopsidomycetes</taxon>
        <taxon>Umbelopsidales</taxon>
        <taxon>Umbelopsidaceae</taxon>
        <taxon>Umbelopsis</taxon>
    </lineage>
</organism>
<sequence>MKSGKIAGDCPNVMVHTLGWSTIEGNESHVLSLVEFVSSILRVAAGKYRYQSLAIERLFLILPGRKLVELTNTAAYVSTIARFLRLYVACRSRKYWGEVSGFMNRIAEAMEKLQ</sequence>
<evidence type="ECO:0000313" key="1">
    <source>
        <dbReference type="EMBL" id="KAG2183683.1"/>
    </source>
</evidence>
<gene>
    <name evidence="1" type="ORF">INT43_006691</name>
</gene>
<dbReference type="Proteomes" id="UP000654370">
    <property type="component" value="Unassembled WGS sequence"/>
</dbReference>
<comment type="caution">
    <text evidence="1">The sequence shown here is derived from an EMBL/GenBank/DDBJ whole genome shotgun (WGS) entry which is preliminary data.</text>
</comment>
<evidence type="ECO:0000313" key="2">
    <source>
        <dbReference type="Proteomes" id="UP000654370"/>
    </source>
</evidence>
<protein>
    <submittedName>
        <fullName evidence="1">Uncharacterized protein</fullName>
    </submittedName>
</protein>
<proteinExistence type="predicted"/>
<keyword evidence="2" id="KW-1185">Reference proteome</keyword>
<dbReference type="AlphaFoldDB" id="A0A8H7UL09"/>
<accession>A0A8H7UL09</accession>
<reference evidence="1" key="1">
    <citation type="submission" date="2020-12" db="EMBL/GenBank/DDBJ databases">
        <title>Metabolic potential, ecology and presence of endohyphal bacteria is reflected in genomic diversity of Mucoromycotina.</title>
        <authorList>
            <person name="Muszewska A."/>
            <person name="Okrasinska A."/>
            <person name="Steczkiewicz K."/>
            <person name="Drgas O."/>
            <person name="Orlowska M."/>
            <person name="Perlinska-Lenart U."/>
            <person name="Aleksandrzak-Piekarczyk T."/>
            <person name="Szatraj K."/>
            <person name="Zielenkiewicz U."/>
            <person name="Pilsyk S."/>
            <person name="Malc E."/>
            <person name="Mieczkowski P."/>
            <person name="Kruszewska J.S."/>
            <person name="Biernat P."/>
            <person name="Pawlowska J."/>
        </authorList>
    </citation>
    <scope>NUCLEOTIDE SEQUENCE</scope>
    <source>
        <strain evidence="1">WA0000067209</strain>
    </source>
</reference>
<name>A0A8H7UL09_MORIS</name>